<evidence type="ECO:0000313" key="6">
    <source>
        <dbReference type="Proteomes" id="UP000279307"/>
    </source>
</evidence>
<dbReference type="EMBL" id="QOIP01000003">
    <property type="protein sequence ID" value="RLU25254.1"/>
    <property type="molecule type" value="Genomic_DNA"/>
</dbReference>
<evidence type="ECO:0000256" key="3">
    <source>
        <dbReference type="ARBA" id="ARBA00023187"/>
    </source>
</evidence>
<feature type="compositionally biased region" description="Basic and acidic residues" evidence="4">
    <location>
        <begin position="255"/>
        <end position="268"/>
    </location>
</feature>
<feature type="region of interest" description="Disordered" evidence="4">
    <location>
        <begin position="419"/>
        <end position="593"/>
    </location>
</feature>
<reference evidence="5 6" key="1">
    <citation type="journal article" date="2018" name="Genome Res.">
        <title>The genomic architecture and molecular evolution of ant odorant receptors.</title>
        <authorList>
            <person name="McKenzie S.K."/>
            <person name="Kronauer D.J.C."/>
        </authorList>
    </citation>
    <scope>NUCLEOTIDE SEQUENCE [LARGE SCALE GENOMIC DNA]</scope>
    <source>
        <strain evidence="5">Clonal line C1</strain>
    </source>
</reference>
<evidence type="ECO:0000256" key="1">
    <source>
        <dbReference type="ARBA" id="ARBA00006644"/>
    </source>
</evidence>
<dbReference type="OrthoDB" id="7554682at2759"/>
<sequence>MVPRRAKKQAATEVTAVAADGKVTPSKRRKLANPVTEAAQRPKAPGLRTRTRATKRGENAATDESASPSERSRLRLGNATTKENVETEGAPGPRRVGVVKRQRQKRPTTAVENTGEEIAGRKMGEKSREKKAGTKKPAAAKVQSQVPEKTGMKKRAAKVTTKGDKDIKEKETGRSAPVKRSRRVNKPVEEESQQPMVEQIATKTLRKHKIIEEALEKVVVAVEKATKVVRKVAEAVNIEEEPVISKKTRGRGKKREADIGDAPKVKAKERSKKASTKSDAKVLPKKSGTVEHNTETTAATENNSRAKDAKASKKPVSRAKHHSRAKKVDNAQAEEVALPEANIEENGNTVAEMTQTEHKQKKGNTGSEANNGKPEIKRGKKKEQEVIIVKEETMENAITEDETEDINLVPQILNDTVTNDVPSINNNGSLQEAEDAEVIDEANGARPTFEPARGGQGRSEKDLSAISKQYSSRDLPSHTKLKYREHGQGTIDELRNREFRKELEERERGAEKDKGSNRRAIESSRESTASSAKRQKLDQVPTASLDADDPLDDDSESDSDEDDAAALLAELQRVKKERAAEQAKQEMEKRQEEERIRMENILSGNPLLNYSSQSGRTDMKVRRRWDDDVVFKNCARPEPKNDVFINDSLRSEFHRKFMEKYVK</sequence>
<protein>
    <recommendedName>
        <fullName evidence="7">Protein CWC15-like protein A</fullName>
    </recommendedName>
</protein>
<accession>A0A3L8DXQ8</accession>
<proteinExistence type="inferred from homology"/>
<dbReference type="GO" id="GO:0003723">
    <property type="term" value="F:RNA binding"/>
    <property type="evidence" value="ECO:0007669"/>
    <property type="project" value="TreeGrafter"/>
</dbReference>
<feature type="compositionally biased region" description="Basic and acidic residues" evidence="4">
    <location>
        <begin position="572"/>
        <end position="593"/>
    </location>
</feature>
<feature type="compositionally biased region" description="Basic and acidic residues" evidence="4">
    <location>
        <begin position="482"/>
        <end position="525"/>
    </location>
</feature>
<dbReference type="PANTHER" id="PTHR12718:SF2">
    <property type="entry name" value="SPLICEOSOME-ASSOCIATED PROTEIN CWC15 HOMOLOG"/>
    <property type="match status" value="1"/>
</dbReference>
<evidence type="ECO:0008006" key="7">
    <source>
        <dbReference type="Google" id="ProtNLM"/>
    </source>
</evidence>
<evidence type="ECO:0000256" key="4">
    <source>
        <dbReference type="SAM" id="MobiDB-lite"/>
    </source>
</evidence>
<feature type="compositionally biased region" description="Basic and acidic residues" evidence="4">
    <location>
        <begin position="118"/>
        <end position="132"/>
    </location>
</feature>
<dbReference type="Proteomes" id="UP000279307">
    <property type="component" value="Chromosome 3"/>
</dbReference>
<feature type="compositionally biased region" description="Basic and acidic residues" evidence="4">
    <location>
        <begin position="374"/>
        <end position="383"/>
    </location>
</feature>
<feature type="compositionally biased region" description="Polar residues" evidence="4">
    <location>
        <begin position="419"/>
        <end position="430"/>
    </location>
</feature>
<evidence type="ECO:0000313" key="5">
    <source>
        <dbReference type="EMBL" id="RLU25254.1"/>
    </source>
</evidence>
<dbReference type="Pfam" id="PF04889">
    <property type="entry name" value="Cwf_Cwc_15"/>
    <property type="match status" value="1"/>
</dbReference>
<dbReference type="GO" id="GO:0045292">
    <property type="term" value="P:mRNA cis splicing, via spliceosome"/>
    <property type="evidence" value="ECO:0007669"/>
    <property type="project" value="TreeGrafter"/>
</dbReference>
<organism evidence="5 6">
    <name type="scientific">Ooceraea biroi</name>
    <name type="common">Clonal raider ant</name>
    <name type="synonym">Cerapachys biroi</name>
    <dbReference type="NCBI Taxonomy" id="2015173"/>
    <lineage>
        <taxon>Eukaryota</taxon>
        <taxon>Metazoa</taxon>
        <taxon>Ecdysozoa</taxon>
        <taxon>Arthropoda</taxon>
        <taxon>Hexapoda</taxon>
        <taxon>Insecta</taxon>
        <taxon>Pterygota</taxon>
        <taxon>Neoptera</taxon>
        <taxon>Endopterygota</taxon>
        <taxon>Hymenoptera</taxon>
        <taxon>Apocrita</taxon>
        <taxon>Aculeata</taxon>
        <taxon>Formicoidea</taxon>
        <taxon>Formicidae</taxon>
        <taxon>Dorylinae</taxon>
        <taxon>Ooceraea</taxon>
    </lineage>
</organism>
<feature type="region of interest" description="Disordered" evidence="4">
    <location>
        <begin position="1"/>
        <end position="195"/>
    </location>
</feature>
<dbReference type="GO" id="GO:0071013">
    <property type="term" value="C:catalytic step 2 spliceosome"/>
    <property type="evidence" value="ECO:0007669"/>
    <property type="project" value="TreeGrafter"/>
</dbReference>
<feature type="compositionally biased region" description="Polar residues" evidence="4">
    <location>
        <begin position="345"/>
        <end position="354"/>
    </location>
</feature>
<dbReference type="AlphaFoldDB" id="A0A3L8DXQ8"/>
<gene>
    <name evidence="5" type="ORF">DMN91_003347</name>
</gene>
<evidence type="ECO:0000256" key="2">
    <source>
        <dbReference type="ARBA" id="ARBA00022664"/>
    </source>
</evidence>
<dbReference type="InterPro" id="IPR006973">
    <property type="entry name" value="Cwf_Cwc_15"/>
</dbReference>
<feature type="compositionally biased region" description="Acidic residues" evidence="4">
    <location>
        <begin position="546"/>
        <end position="564"/>
    </location>
</feature>
<keyword evidence="3" id="KW-0508">mRNA splicing</keyword>
<feature type="compositionally biased region" description="Basic and acidic residues" evidence="4">
    <location>
        <begin position="161"/>
        <end position="173"/>
    </location>
</feature>
<comment type="similarity">
    <text evidence="1">Belongs to the CWC15 family.</text>
</comment>
<keyword evidence="2" id="KW-0507">mRNA processing</keyword>
<dbReference type="PANTHER" id="PTHR12718">
    <property type="entry name" value="CELL CYCLE CONTROL PROTEIN CWF15"/>
    <property type="match status" value="1"/>
</dbReference>
<feature type="region of interest" description="Disordered" evidence="4">
    <location>
        <begin position="238"/>
        <end position="383"/>
    </location>
</feature>
<feature type="compositionally biased region" description="Basic residues" evidence="4">
    <location>
        <begin position="97"/>
        <end position="106"/>
    </location>
</feature>
<name>A0A3L8DXQ8_OOCBI</name>
<feature type="compositionally biased region" description="Basic residues" evidence="4">
    <location>
        <begin position="312"/>
        <end position="325"/>
    </location>
</feature>
<feature type="compositionally biased region" description="Basic and acidic residues" evidence="4">
    <location>
        <begin position="276"/>
        <end position="294"/>
    </location>
</feature>
<comment type="caution">
    <text evidence="5">The sequence shown here is derived from an EMBL/GenBank/DDBJ whole genome shotgun (WGS) entry which is preliminary data.</text>
</comment>